<evidence type="ECO:0000256" key="1">
    <source>
        <dbReference type="ARBA" id="ARBA00004117"/>
    </source>
</evidence>
<reference evidence="15" key="1">
    <citation type="journal article" date="2019" name="Int. J. Syst. Evol. Microbiol.">
        <title>The Global Catalogue of Microorganisms (GCM) 10K type strain sequencing project: providing services to taxonomists for standard genome sequencing and annotation.</title>
        <authorList>
            <consortium name="The Broad Institute Genomics Platform"/>
            <consortium name="The Broad Institute Genome Sequencing Center for Infectious Disease"/>
            <person name="Wu L."/>
            <person name="Ma J."/>
        </authorList>
    </citation>
    <scope>NUCLEOTIDE SEQUENCE [LARGE SCALE GENOMIC DNA]</scope>
    <source>
        <strain evidence="15">JCM 8542</strain>
    </source>
</reference>
<keyword evidence="14" id="KW-0282">Flagellum</keyword>
<feature type="domain" description="Flagellar M-ring N-terminal" evidence="12">
    <location>
        <begin position="44"/>
        <end position="218"/>
    </location>
</feature>
<protein>
    <recommendedName>
        <fullName evidence="9">Flagellar M-ring protein</fullName>
    </recommendedName>
</protein>
<evidence type="ECO:0000256" key="11">
    <source>
        <dbReference type="SAM" id="Phobius"/>
    </source>
</evidence>
<evidence type="ECO:0000313" key="14">
    <source>
        <dbReference type="EMBL" id="GAA0209187.1"/>
    </source>
</evidence>
<comment type="subcellular location">
    <subcellularLocation>
        <location evidence="1 9">Bacterial flagellum basal body</location>
    </subcellularLocation>
    <subcellularLocation>
        <location evidence="2">Cell membrane</location>
        <topology evidence="2">Multi-pass membrane protein</topology>
    </subcellularLocation>
</comment>
<dbReference type="InterPro" id="IPR006182">
    <property type="entry name" value="FliF_N_dom"/>
</dbReference>
<evidence type="ECO:0000256" key="10">
    <source>
        <dbReference type="SAM" id="MobiDB-lite"/>
    </source>
</evidence>
<comment type="similarity">
    <text evidence="3 9">Belongs to the FliF family.</text>
</comment>
<dbReference type="Proteomes" id="UP001500399">
    <property type="component" value="Unassembled WGS sequence"/>
</dbReference>
<organism evidence="14 15">
    <name type="scientific">Selenomonas dianae</name>
    <dbReference type="NCBI Taxonomy" id="135079"/>
    <lineage>
        <taxon>Bacteria</taxon>
        <taxon>Bacillati</taxon>
        <taxon>Bacillota</taxon>
        <taxon>Negativicutes</taxon>
        <taxon>Selenomonadales</taxon>
        <taxon>Selenomonadaceae</taxon>
        <taxon>Selenomonas</taxon>
    </lineage>
</organism>
<dbReference type="InterPro" id="IPR043427">
    <property type="entry name" value="YscJ/FliF"/>
</dbReference>
<dbReference type="InterPro" id="IPR013556">
    <property type="entry name" value="Flag_M-ring_C"/>
</dbReference>
<evidence type="ECO:0000259" key="13">
    <source>
        <dbReference type="Pfam" id="PF08345"/>
    </source>
</evidence>
<evidence type="ECO:0000256" key="6">
    <source>
        <dbReference type="ARBA" id="ARBA00022989"/>
    </source>
</evidence>
<dbReference type="PRINTS" id="PR01009">
    <property type="entry name" value="FLGMRINGFLIF"/>
</dbReference>
<dbReference type="InterPro" id="IPR000067">
    <property type="entry name" value="FlgMring_FliF"/>
</dbReference>
<evidence type="ECO:0000256" key="5">
    <source>
        <dbReference type="ARBA" id="ARBA00022692"/>
    </source>
</evidence>
<comment type="function">
    <text evidence="9">The M ring may be actively involved in energy transduction.</text>
</comment>
<proteinExistence type="inferred from homology"/>
<evidence type="ECO:0000256" key="2">
    <source>
        <dbReference type="ARBA" id="ARBA00004651"/>
    </source>
</evidence>
<feature type="compositionally biased region" description="Acidic residues" evidence="10">
    <location>
        <begin position="483"/>
        <end position="494"/>
    </location>
</feature>
<feature type="transmembrane region" description="Helical" evidence="11">
    <location>
        <begin position="428"/>
        <end position="449"/>
    </location>
</feature>
<keyword evidence="14" id="KW-0969">Cilium</keyword>
<evidence type="ECO:0000256" key="8">
    <source>
        <dbReference type="ARBA" id="ARBA00023143"/>
    </source>
</evidence>
<dbReference type="InterPro" id="IPR045851">
    <property type="entry name" value="AMP-bd_C_sf"/>
</dbReference>
<evidence type="ECO:0000256" key="9">
    <source>
        <dbReference type="PIRNR" id="PIRNR004862"/>
    </source>
</evidence>
<keyword evidence="5 11" id="KW-0812">Transmembrane</keyword>
<accession>A0ABP3CLD1</accession>
<evidence type="ECO:0000256" key="3">
    <source>
        <dbReference type="ARBA" id="ARBA00007971"/>
    </source>
</evidence>
<dbReference type="PANTHER" id="PTHR30046">
    <property type="entry name" value="FLAGELLAR M-RING PROTEIN"/>
    <property type="match status" value="1"/>
</dbReference>
<keyword evidence="4" id="KW-1003">Cell membrane</keyword>
<evidence type="ECO:0000259" key="12">
    <source>
        <dbReference type="Pfam" id="PF01514"/>
    </source>
</evidence>
<dbReference type="Pfam" id="PF08345">
    <property type="entry name" value="YscJ_FliF_C"/>
    <property type="match status" value="1"/>
</dbReference>
<comment type="caution">
    <text evidence="14">The sequence shown here is derived from an EMBL/GenBank/DDBJ whole genome shotgun (WGS) entry which is preliminary data.</text>
</comment>
<dbReference type="PIRSF" id="PIRSF004862">
    <property type="entry name" value="FliF"/>
    <property type="match status" value="1"/>
</dbReference>
<dbReference type="PANTHER" id="PTHR30046:SF0">
    <property type="entry name" value="FLAGELLAR M-RING PROTEIN"/>
    <property type="match status" value="1"/>
</dbReference>
<keyword evidence="8 9" id="KW-0975">Bacterial flagellum</keyword>
<keyword evidence="7 11" id="KW-0472">Membrane</keyword>
<dbReference type="Gene3D" id="3.30.300.30">
    <property type="match status" value="1"/>
</dbReference>
<evidence type="ECO:0000313" key="15">
    <source>
        <dbReference type="Proteomes" id="UP001500399"/>
    </source>
</evidence>
<keyword evidence="6 11" id="KW-1133">Transmembrane helix</keyword>
<dbReference type="EMBL" id="BAAACR010000008">
    <property type="protein sequence ID" value="GAA0209187.1"/>
    <property type="molecule type" value="Genomic_DNA"/>
</dbReference>
<name>A0ABP3CLD1_9FIRM</name>
<evidence type="ECO:0000256" key="7">
    <source>
        <dbReference type="ARBA" id="ARBA00023136"/>
    </source>
</evidence>
<dbReference type="NCBIfam" id="TIGR00206">
    <property type="entry name" value="fliF"/>
    <property type="match status" value="1"/>
</dbReference>
<keyword evidence="14" id="KW-0966">Cell projection</keyword>
<gene>
    <name evidence="14" type="primary">fliF</name>
    <name evidence="14" type="ORF">GCM10008919_10530</name>
</gene>
<feature type="transmembrane region" description="Helical" evidence="11">
    <location>
        <begin position="21"/>
        <end position="41"/>
    </location>
</feature>
<keyword evidence="15" id="KW-1185">Reference proteome</keyword>
<feature type="region of interest" description="Disordered" evidence="10">
    <location>
        <begin position="474"/>
        <end position="496"/>
    </location>
</feature>
<feature type="domain" description="Flagellar M-ring C-terminal" evidence="13">
    <location>
        <begin position="254"/>
        <end position="405"/>
    </location>
</feature>
<dbReference type="RefSeq" id="WP_304986760.1">
    <property type="nucleotide sequence ID" value="NZ_BAAACR010000008.1"/>
</dbReference>
<dbReference type="Pfam" id="PF01514">
    <property type="entry name" value="YscJ_FliF"/>
    <property type="match status" value="1"/>
</dbReference>
<evidence type="ECO:0000256" key="4">
    <source>
        <dbReference type="ARBA" id="ARBA00022475"/>
    </source>
</evidence>
<sequence length="526" mass="58663">MGEWKERGLAMWERFDKRQRYIMLGSALAILVLIFGVSFWYGGKPDMVPLFTDMETKDAGEVANQLREANISYEVQENKSGTTILVPTTNVHEARLNLATQGLPRGNKGFEIFDDSKLGVTEFQNRVNYLQALQGELTRTIEQLEAVEKARVHIVLPEDSLYKKEEKPATASIMLRLKPHAELTKKEVKGIVNLAAHSVKGLTPENITIVDDTGKIMNDPDDQDENSIGVKTLTQLDMTRKVQDNIEKKVQSLLDQTLGDGRAFARVSVELDFDDRLTDRQTFTPVVDDAGIIRSQQDISESYVGSSTNPGGPAGVQSNVPGYIAQESNANAEYEKQESTKNYEINEERQHVVASPGSIRRLTVAVLVNEDVTQPQQESILRTVSSAAGINPQRGDTISVEPLPFSTEAAERRAAEEQAEKDREDRIFYTQVGLALLVIALIVGGVLMYRRKKRLEREAAEEAQRAEEERLAEERAAAIAAGEVEEEELSEEEQQQLNQKAALLGLIETKPEEVALLVKTWLSEEE</sequence>